<keyword evidence="4 6" id="KW-1133">Transmembrane helix</keyword>
<dbReference type="Proteomes" id="UP000282957">
    <property type="component" value="Unassembled WGS sequence"/>
</dbReference>
<evidence type="ECO:0000256" key="3">
    <source>
        <dbReference type="ARBA" id="ARBA00022692"/>
    </source>
</evidence>
<reference evidence="8 9" key="1">
    <citation type="submission" date="2019-01" db="EMBL/GenBank/DDBJ databases">
        <authorList>
            <person name="Chen W.-M."/>
        </authorList>
    </citation>
    <scope>NUCLEOTIDE SEQUENCE [LARGE SCALE GENOMIC DNA]</scope>
    <source>
        <strain evidence="8 9">CCP-6</strain>
    </source>
</reference>
<accession>A0A437MMI1</accession>
<gene>
    <name evidence="8" type="ORF">EOD42_01735</name>
</gene>
<dbReference type="PROSITE" id="PS50850">
    <property type="entry name" value="MFS"/>
    <property type="match status" value="1"/>
</dbReference>
<feature type="transmembrane region" description="Helical" evidence="6">
    <location>
        <begin position="437"/>
        <end position="459"/>
    </location>
</feature>
<feature type="transmembrane region" description="Helical" evidence="6">
    <location>
        <begin position="409"/>
        <end position="431"/>
    </location>
</feature>
<evidence type="ECO:0000256" key="4">
    <source>
        <dbReference type="ARBA" id="ARBA00022989"/>
    </source>
</evidence>
<feature type="transmembrane region" description="Helical" evidence="6">
    <location>
        <begin position="326"/>
        <end position="347"/>
    </location>
</feature>
<dbReference type="SUPFAM" id="SSF103473">
    <property type="entry name" value="MFS general substrate transporter"/>
    <property type="match status" value="1"/>
</dbReference>
<sequence length="465" mass="48942">MSACMPVRRSAPAVRRACCPRSRPTRCWCASAICSRSRSPSIEASRGRRAPCHAVPRLCRAAAPVQTSAMADIDDARAEDRRIRKLIAVFAISAFAASMVARATDPLVLAISREFLVPEATVALLGSAFALPYALVQPFLGPIGDALGKKRIILLCQFLVALMVLGCAISPAFLPLLLMRALSGAAAGGTMPLTLAVFGDEVPAAKRQVAISRLLMFTICGQIGGGITSAILEPLLGWRGVLLLCAGLTFTAVIIMFMARRRAPAEPMQPFRPGEAMRRYATILRLPQARVLYPAVALEGALIFGAFPHLAPILQSRGLGGTQEAGLALSCFGAGGFFYGLIVTWLLRYLGQAWMVRLGGLMGFLALVGFALAPSTPLFVASGLALGLGFFLMHNTLQVRVLELAPTSRGSAIALHAFGFFSGQSLGAALTGLGASAIGYVPCLIASGLCLLALGVWVGHTPKRA</sequence>
<feature type="transmembrane region" description="Helical" evidence="6">
    <location>
        <begin position="152"/>
        <end position="174"/>
    </location>
</feature>
<name>A0A437MMI1_9PROT</name>
<proteinExistence type="predicted"/>
<organism evidence="8 9">
    <name type="scientific">Rhodovarius crocodyli</name>
    <dbReference type="NCBI Taxonomy" id="1979269"/>
    <lineage>
        <taxon>Bacteria</taxon>
        <taxon>Pseudomonadati</taxon>
        <taxon>Pseudomonadota</taxon>
        <taxon>Alphaproteobacteria</taxon>
        <taxon>Acetobacterales</taxon>
        <taxon>Roseomonadaceae</taxon>
        <taxon>Rhodovarius</taxon>
    </lineage>
</organism>
<protein>
    <submittedName>
        <fullName evidence="8">MFS transporter</fullName>
    </submittedName>
</protein>
<dbReference type="EMBL" id="SACL01000001">
    <property type="protein sequence ID" value="RVT98860.1"/>
    <property type="molecule type" value="Genomic_DNA"/>
</dbReference>
<dbReference type="Pfam" id="PF07690">
    <property type="entry name" value="MFS_1"/>
    <property type="match status" value="1"/>
</dbReference>
<evidence type="ECO:0000256" key="1">
    <source>
        <dbReference type="ARBA" id="ARBA00004651"/>
    </source>
</evidence>
<keyword evidence="2" id="KW-1003">Cell membrane</keyword>
<keyword evidence="9" id="KW-1185">Reference proteome</keyword>
<dbReference type="InterPro" id="IPR036259">
    <property type="entry name" value="MFS_trans_sf"/>
</dbReference>
<dbReference type="OrthoDB" id="7930524at2"/>
<evidence type="ECO:0000313" key="8">
    <source>
        <dbReference type="EMBL" id="RVT98860.1"/>
    </source>
</evidence>
<feature type="transmembrane region" description="Helical" evidence="6">
    <location>
        <begin position="115"/>
        <end position="140"/>
    </location>
</feature>
<dbReference type="CDD" id="cd17324">
    <property type="entry name" value="MFS_NepI_like"/>
    <property type="match status" value="1"/>
</dbReference>
<dbReference type="InterPro" id="IPR020846">
    <property type="entry name" value="MFS_dom"/>
</dbReference>
<dbReference type="PANTHER" id="PTHR43124:SF3">
    <property type="entry name" value="CHLORAMPHENICOL EFFLUX PUMP RV0191"/>
    <property type="match status" value="1"/>
</dbReference>
<keyword evidence="3 6" id="KW-0812">Transmembrane</keyword>
<dbReference type="GO" id="GO:0005886">
    <property type="term" value="C:plasma membrane"/>
    <property type="evidence" value="ECO:0007669"/>
    <property type="project" value="UniProtKB-SubCell"/>
</dbReference>
<feature type="transmembrane region" description="Helical" evidence="6">
    <location>
        <begin position="180"/>
        <end position="198"/>
    </location>
</feature>
<feature type="transmembrane region" description="Helical" evidence="6">
    <location>
        <begin position="354"/>
        <end position="372"/>
    </location>
</feature>
<evidence type="ECO:0000259" key="7">
    <source>
        <dbReference type="PROSITE" id="PS50850"/>
    </source>
</evidence>
<dbReference type="Gene3D" id="1.20.1250.20">
    <property type="entry name" value="MFS general substrate transporter like domains"/>
    <property type="match status" value="1"/>
</dbReference>
<feature type="transmembrane region" description="Helical" evidence="6">
    <location>
        <begin position="378"/>
        <end position="397"/>
    </location>
</feature>
<evidence type="ECO:0000256" key="6">
    <source>
        <dbReference type="SAM" id="Phobius"/>
    </source>
</evidence>
<feature type="transmembrane region" description="Helical" evidence="6">
    <location>
        <begin position="210"/>
        <end position="232"/>
    </location>
</feature>
<feature type="domain" description="Major facilitator superfamily (MFS) profile" evidence="7">
    <location>
        <begin position="86"/>
        <end position="465"/>
    </location>
</feature>
<feature type="transmembrane region" description="Helical" evidence="6">
    <location>
        <begin position="86"/>
        <end position="103"/>
    </location>
</feature>
<dbReference type="InterPro" id="IPR011701">
    <property type="entry name" value="MFS"/>
</dbReference>
<feature type="transmembrane region" description="Helical" evidence="6">
    <location>
        <begin position="238"/>
        <end position="259"/>
    </location>
</feature>
<evidence type="ECO:0000256" key="5">
    <source>
        <dbReference type="ARBA" id="ARBA00023136"/>
    </source>
</evidence>
<comment type="subcellular location">
    <subcellularLocation>
        <location evidence="1">Cell membrane</location>
        <topology evidence="1">Multi-pass membrane protein</topology>
    </subcellularLocation>
</comment>
<comment type="caution">
    <text evidence="8">The sequence shown here is derived from an EMBL/GenBank/DDBJ whole genome shotgun (WGS) entry which is preliminary data.</text>
</comment>
<evidence type="ECO:0000313" key="9">
    <source>
        <dbReference type="Proteomes" id="UP000282957"/>
    </source>
</evidence>
<keyword evidence="5 6" id="KW-0472">Membrane</keyword>
<evidence type="ECO:0000256" key="2">
    <source>
        <dbReference type="ARBA" id="ARBA00022475"/>
    </source>
</evidence>
<dbReference type="AlphaFoldDB" id="A0A437MMI1"/>
<dbReference type="GO" id="GO:0022857">
    <property type="term" value="F:transmembrane transporter activity"/>
    <property type="evidence" value="ECO:0007669"/>
    <property type="project" value="InterPro"/>
</dbReference>
<dbReference type="InterPro" id="IPR050189">
    <property type="entry name" value="MFS_Efflux_Transporters"/>
</dbReference>
<dbReference type="PANTHER" id="PTHR43124">
    <property type="entry name" value="PURINE EFFLUX PUMP PBUE"/>
    <property type="match status" value="1"/>
</dbReference>
<feature type="transmembrane region" description="Helical" evidence="6">
    <location>
        <begin position="291"/>
        <end position="314"/>
    </location>
</feature>